<organism evidence="11 12">
    <name type="scientific">Gordonia jinhuaensis</name>
    <dbReference type="NCBI Taxonomy" id="1517702"/>
    <lineage>
        <taxon>Bacteria</taxon>
        <taxon>Bacillati</taxon>
        <taxon>Actinomycetota</taxon>
        <taxon>Actinomycetes</taxon>
        <taxon>Mycobacteriales</taxon>
        <taxon>Gordoniaceae</taxon>
        <taxon>Gordonia</taxon>
    </lineage>
</organism>
<comment type="caution">
    <text evidence="11">The sequence shown here is derived from an EMBL/GenBank/DDBJ whole genome shotgun (WGS) entry which is preliminary data.</text>
</comment>
<protein>
    <submittedName>
        <fullName evidence="11">DNA-binding response regulator</fullName>
    </submittedName>
</protein>
<dbReference type="AlphaFoldDB" id="A0A916WXN7"/>
<feature type="modified residue" description="4-aspartylphosphate" evidence="7">
    <location>
        <position position="59"/>
    </location>
</feature>
<evidence type="ECO:0000256" key="7">
    <source>
        <dbReference type="PROSITE-ProRule" id="PRU00169"/>
    </source>
</evidence>
<dbReference type="Gene3D" id="6.10.250.690">
    <property type="match status" value="1"/>
</dbReference>
<evidence type="ECO:0000256" key="4">
    <source>
        <dbReference type="ARBA" id="ARBA00023015"/>
    </source>
</evidence>
<evidence type="ECO:0000259" key="10">
    <source>
        <dbReference type="PROSITE" id="PS51755"/>
    </source>
</evidence>
<evidence type="ECO:0000256" key="5">
    <source>
        <dbReference type="ARBA" id="ARBA00023125"/>
    </source>
</evidence>
<sequence>MSSSDETAPQVLIVDDDPDILTSLQMGLGLSGFVVSTAETGMGALASVEAQQVDAIVVDMNLPDIDGVAVVAALRESGSQIPICVLSARTSVDDRIIGLEAGADDYLVKPFHLGELVARLRALLRRPRAAPVPTDAASDAPTRLVQVGDVTIDLPGRRVECGRRAVDLTPREFDLLAALAAEAGTARSRTELLADVWGYDFPVQTKVVDVFVGYLRRKLERDGSPRVVHTVRGYGFVLRSDTADLRVQDPSGTAAAADPTGRTPR</sequence>
<dbReference type="Proteomes" id="UP000621454">
    <property type="component" value="Unassembled WGS sequence"/>
</dbReference>
<dbReference type="PANTHER" id="PTHR48111">
    <property type="entry name" value="REGULATOR OF RPOS"/>
    <property type="match status" value="1"/>
</dbReference>
<proteinExistence type="predicted"/>
<feature type="domain" description="Response regulatory" evidence="9">
    <location>
        <begin position="10"/>
        <end position="124"/>
    </location>
</feature>
<dbReference type="InterPro" id="IPR016032">
    <property type="entry name" value="Sig_transdc_resp-reg_C-effctor"/>
</dbReference>
<evidence type="ECO:0000256" key="8">
    <source>
        <dbReference type="PROSITE-ProRule" id="PRU01091"/>
    </source>
</evidence>
<dbReference type="GO" id="GO:0000976">
    <property type="term" value="F:transcription cis-regulatory region binding"/>
    <property type="evidence" value="ECO:0007669"/>
    <property type="project" value="TreeGrafter"/>
</dbReference>
<dbReference type="SUPFAM" id="SSF46894">
    <property type="entry name" value="C-terminal effector domain of the bipartite response regulators"/>
    <property type="match status" value="1"/>
</dbReference>
<reference evidence="11" key="1">
    <citation type="journal article" date="2014" name="Int. J. Syst. Evol. Microbiol.">
        <title>Complete genome sequence of Corynebacterium casei LMG S-19264T (=DSM 44701T), isolated from a smear-ripened cheese.</title>
        <authorList>
            <consortium name="US DOE Joint Genome Institute (JGI-PGF)"/>
            <person name="Walter F."/>
            <person name="Albersmeier A."/>
            <person name="Kalinowski J."/>
            <person name="Ruckert C."/>
        </authorList>
    </citation>
    <scope>NUCLEOTIDE SEQUENCE</scope>
    <source>
        <strain evidence="11">CGMCC 1.12827</strain>
    </source>
</reference>
<keyword evidence="2 7" id="KW-0597">Phosphoprotein</keyword>
<evidence type="ECO:0000256" key="3">
    <source>
        <dbReference type="ARBA" id="ARBA00023012"/>
    </source>
</evidence>
<dbReference type="SMART" id="SM00862">
    <property type="entry name" value="Trans_reg_C"/>
    <property type="match status" value="1"/>
</dbReference>
<keyword evidence="6" id="KW-0804">Transcription</keyword>
<reference evidence="11" key="2">
    <citation type="submission" date="2020-09" db="EMBL/GenBank/DDBJ databases">
        <authorList>
            <person name="Sun Q."/>
            <person name="Zhou Y."/>
        </authorList>
    </citation>
    <scope>NUCLEOTIDE SEQUENCE</scope>
    <source>
        <strain evidence="11">CGMCC 1.12827</strain>
    </source>
</reference>
<keyword evidence="12" id="KW-1185">Reference proteome</keyword>
<dbReference type="Gene3D" id="1.10.10.10">
    <property type="entry name" value="Winged helix-like DNA-binding domain superfamily/Winged helix DNA-binding domain"/>
    <property type="match status" value="1"/>
</dbReference>
<dbReference type="RefSeq" id="WP_188587123.1">
    <property type="nucleotide sequence ID" value="NZ_BMGC01000020.1"/>
</dbReference>
<dbReference type="EMBL" id="BMGC01000020">
    <property type="protein sequence ID" value="GGB38000.1"/>
    <property type="molecule type" value="Genomic_DNA"/>
</dbReference>
<evidence type="ECO:0000256" key="2">
    <source>
        <dbReference type="ARBA" id="ARBA00022553"/>
    </source>
</evidence>
<dbReference type="GO" id="GO:0000156">
    <property type="term" value="F:phosphorelay response regulator activity"/>
    <property type="evidence" value="ECO:0007669"/>
    <property type="project" value="TreeGrafter"/>
</dbReference>
<dbReference type="InterPro" id="IPR011006">
    <property type="entry name" value="CheY-like_superfamily"/>
</dbReference>
<accession>A0A916WXN7</accession>
<dbReference type="PANTHER" id="PTHR48111:SF22">
    <property type="entry name" value="REGULATOR OF RPOS"/>
    <property type="match status" value="1"/>
</dbReference>
<keyword evidence="3" id="KW-0902">Two-component regulatory system</keyword>
<comment type="subcellular location">
    <subcellularLocation>
        <location evidence="1">Cytoplasm</location>
    </subcellularLocation>
</comment>
<evidence type="ECO:0000259" key="9">
    <source>
        <dbReference type="PROSITE" id="PS50110"/>
    </source>
</evidence>
<dbReference type="Pfam" id="PF00072">
    <property type="entry name" value="Response_reg"/>
    <property type="match status" value="1"/>
</dbReference>
<dbReference type="GO" id="GO:0005829">
    <property type="term" value="C:cytosol"/>
    <property type="evidence" value="ECO:0007669"/>
    <property type="project" value="TreeGrafter"/>
</dbReference>
<dbReference type="SUPFAM" id="SSF52172">
    <property type="entry name" value="CheY-like"/>
    <property type="match status" value="1"/>
</dbReference>
<dbReference type="Gene3D" id="3.40.50.2300">
    <property type="match status" value="1"/>
</dbReference>
<name>A0A916WXN7_9ACTN</name>
<evidence type="ECO:0000313" key="11">
    <source>
        <dbReference type="EMBL" id="GGB38000.1"/>
    </source>
</evidence>
<dbReference type="InterPro" id="IPR001867">
    <property type="entry name" value="OmpR/PhoB-type_DNA-bd"/>
</dbReference>
<dbReference type="InterPro" id="IPR036388">
    <property type="entry name" value="WH-like_DNA-bd_sf"/>
</dbReference>
<dbReference type="PROSITE" id="PS50110">
    <property type="entry name" value="RESPONSE_REGULATORY"/>
    <property type="match status" value="1"/>
</dbReference>
<dbReference type="InterPro" id="IPR039420">
    <property type="entry name" value="WalR-like"/>
</dbReference>
<dbReference type="SMART" id="SM00448">
    <property type="entry name" value="REC"/>
    <property type="match status" value="1"/>
</dbReference>
<dbReference type="PROSITE" id="PS51755">
    <property type="entry name" value="OMPR_PHOB"/>
    <property type="match status" value="1"/>
</dbReference>
<gene>
    <name evidence="11" type="primary">prrA</name>
    <name evidence="11" type="ORF">GCM10011489_27230</name>
</gene>
<feature type="domain" description="OmpR/PhoB-type" evidence="10">
    <location>
        <begin position="142"/>
        <end position="240"/>
    </location>
</feature>
<dbReference type="GO" id="GO:0006355">
    <property type="term" value="P:regulation of DNA-templated transcription"/>
    <property type="evidence" value="ECO:0007669"/>
    <property type="project" value="InterPro"/>
</dbReference>
<evidence type="ECO:0000256" key="6">
    <source>
        <dbReference type="ARBA" id="ARBA00023163"/>
    </source>
</evidence>
<keyword evidence="5 8" id="KW-0238">DNA-binding</keyword>
<feature type="DNA-binding region" description="OmpR/PhoB-type" evidence="8">
    <location>
        <begin position="142"/>
        <end position="240"/>
    </location>
</feature>
<evidence type="ECO:0000313" key="12">
    <source>
        <dbReference type="Proteomes" id="UP000621454"/>
    </source>
</evidence>
<evidence type="ECO:0000256" key="1">
    <source>
        <dbReference type="ARBA" id="ARBA00004496"/>
    </source>
</evidence>
<dbReference type="GO" id="GO:0032993">
    <property type="term" value="C:protein-DNA complex"/>
    <property type="evidence" value="ECO:0007669"/>
    <property type="project" value="TreeGrafter"/>
</dbReference>
<dbReference type="CDD" id="cd00383">
    <property type="entry name" value="trans_reg_C"/>
    <property type="match status" value="1"/>
</dbReference>
<dbReference type="Pfam" id="PF00486">
    <property type="entry name" value="Trans_reg_C"/>
    <property type="match status" value="1"/>
</dbReference>
<keyword evidence="4" id="KW-0805">Transcription regulation</keyword>
<dbReference type="InterPro" id="IPR001789">
    <property type="entry name" value="Sig_transdc_resp-reg_receiver"/>
</dbReference>